<dbReference type="Gene3D" id="3.30.565.10">
    <property type="entry name" value="Histidine kinase-like ATPase, C-terminal domain"/>
    <property type="match status" value="1"/>
</dbReference>
<dbReference type="RefSeq" id="WP_259661776.1">
    <property type="nucleotide sequence ID" value="NZ_JAHXRI010000010.1"/>
</dbReference>
<dbReference type="Gene3D" id="2.60.40.2380">
    <property type="match status" value="1"/>
</dbReference>
<dbReference type="CDD" id="cd00082">
    <property type="entry name" value="HisKA"/>
    <property type="match status" value="1"/>
</dbReference>
<feature type="transmembrane region" description="Helical" evidence="4">
    <location>
        <begin position="287"/>
        <end position="308"/>
    </location>
</feature>
<protein>
    <recommendedName>
        <fullName evidence="2">histidine kinase</fullName>
        <ecNumber evidence="2">2.7.13.3</ecNumber>
    </recommendedName>
</protein>
<feature type="transmembrane region" description="Helical" evidence="4">
    <location>
        <begin position="196"/>
        <end position="219"/>
    </location>
</feature>
<dbReference type="InterPro" id="IPR003594">
    <property type="entry name" value="HATPase_dom"/>
</dbReference>
<evidence type="ECO:0000256" key="2">
    <source>
        <dbReference type="ARBA" id="ARBA00012438"/>
    </source>
</evidence>
<feature type="transmembrane region" description="Helical" evidence="4">
    <location>
        <begin position="259"/>
        <end position="281"/>
    </location>
</feature>
<evidence type="ECO:0000313" key="8">
    <source>
        <dbReference type="Proteomes" id="UP000739565"/>
    </source>
</evidence>
<dbReference type="PANTHER" id="PTHR43547:SF2">
    <property type="entry name" value="HYBRID SIGNAL TRANSDUCTION HISTIDINE KINASE C"/>
    <property type="match status" value="1"/>
</dbReference>
<dbReference type="PROSITE" id="PS50109">
    <property type="entry name" value="HIS_KIN"/>
    <property type="match status" value="1"/>
</dbReference>
<comment type="catalytic activity">
    <reaction evidence="1">
        <text>ATP + protein L-histidine = ADP + protein N-phospho-L-histidine.</text>
        <dbReference type="EC" id="2.7.13.3"/>
    </reaction>
</comment>
<dbReference type="InterPro" id="IPR005467">
    <property type="entry name" value="His_kinase_dom"/>
</dbReference>
<comment type="caution">
    <text evidence="7">The sequence shown here is derived from an EMBL/GenBank/DDBJ whole genome shotgun (WGS) entry which is preliminary data.</text>
</comment>
<evidence type="ECO:0000259" key="6">
    <source>
        <dbReference type="PROSITE" id="PS50109"/>
    </source>
</evidence>
<dbReference type="InterPro" id="IPR011622">
    <property type="entry name" value="7TMR_DISM_rcpt_extracell_dom2"/>
</dbReference>
<dbReference type="SUPFAM" id="SSF47384">
    <property type="entry name" value="Homodimeric domain of signal transducing histidine kinase"/>
    <property type="match status" value="1"/>
</dbReference>
<dbReference type="EMBL" id="JAHXRI010000010">
    <property type="protein sequence ID" value="MBZ1351373.1"/>
    <property type="molecule type" value="Genomic_DNA"/>
</dbReference>
<sequence length="621" mass="68946">MFFKRLLALVSLSLIAFCAQASDLIRERGIYIDATDTLGIEEVVGKEFGRFNGLLQRGLTPKIRWIRLSIDKSATADTSAVLVLGPHYIAEIALYERHQGGWVQRFVGDRYPSQQVGCPFGQYCFSIELDQLEGNELYLRVATTNGYYVTTKLFDRTALNQENTDLALSAGLECGVLLALIVLSVLLFFSGGGMLAAVFLATQTVALLLTMSVLGVYTQFLTSETAWVDNFVFNVLYVVRLFFSLLLSLAFFKNLVAPAWYLNLAQIIVVVFIVQFCWLLFAPVSLTALAFNFTFVIFWPMVWLIALCQARIRPTMHRGLMLLLATVMIFMLWADMVPALGLTQVDRMLVPGNFGGLVVSIFMSFLVANEVRIRRLNNQNVATELARRQARNALEHQQVKERSMMIDMLTHELKNPLAAIRMAAGSLKVSLLQLPPAETSEANERISSMIQAIHGMNTVIERCVQVDSLDQKKIAFRPEELDLEDVLQDALRETTDPSRITLHVASPGLVFNTDPSLLSVVVANLLDNALKYSLPKSPITMTATLDDAGVFTLVVENIIGPSGTPDPASVFSRYYRGEHTHASSGTGLGLYLVKSICDILGGEVTCRHTVEKIYFLVTLKS</sequence>
<evidence type="ECO:0000256" key="3">
    <source>
        <dbReference type="ARBA" id="ARBA00022553"/>
    </source>
</evidence>
<evidence type="ECO:0000256" key="1">
    <source>
        <dbReference type="ARBA" id="ARBA00000085"/>
    </source>
</evidence>
<dbReference type="GO" id="GO:0000155">
    <property type="term" value="F:phosphorelay sensor kinase activity"/>
    <property type="evidence" value="ECO:0007669"/>
    <property type="project" value="InterPro"/>
</dbReference>
<evidence type="ECO:0000313" key="7">
    <source>
        <dbReference type="EMBL" id="MBZ1351373.1"/>
    </source>
</evidence>
<dbReference type="Pfam" id="PF02518">
    <property type="entry name" value="HATPase_c"/>
    <property type="match status" value="1"/>
</dbReference>
<proteinExistence type="predicted"/>
<evidence type="ECO:0000256" key="4">
    <source>
        <dbReference type="SAM" id="Phobius"/>
    </source>
</evidence>
<accession>A0A953NBC1</accession>
<dbReference type="EC" id="2.7.13.3" evidence="2"/>
<feature type="transmembrane region" description="Helical" evidence="4">
    <location>
        <begin position="166"/>
        <end position="189"/>
    </location>
</feature>
<feature type="transmembrane region" description="Helical" evidence="4">
    <location>
        <begin position="320"/>
        <end position="342"/>
    </location>
</feature>
<keyword evidence="3" id="KW-0597">Phosphoprotein</keyword>
<evidence type="ECO:0000256" key="5">
    <source>
        <dbReference type="SAM" id="SignalP"/>
    </source>
</evidence>
<feature type="signal peptide" evidence="5">
    <location>
        <begin position="1"/>
        <end position="21"/>
    </location>
</feature>
<dbReference type="SUPFAM" id="SSF55874">
    <property type="entry name" value="ATPase domain of HSP90 chaperone/DNA topoisomerase II/histidine kinase"/>
    <property type="match status" value="1"/>
</dbReference>
<dbReference type="Proteomes" id="UP000739565">
    <property type="component" value="Unassembled WGS sequence"/>
</dbReference>
<keyword evidence="4" id="KW-0472">Membrane</keyword>
<feature type="domain" description="Histidine kinase" evidence="6">
    <location>
        <begin position="408"/>
        <end position="621"/>
    </location>
</feature>
<feature type="transmembrane region" description="Helical" evidence="4">
    <location>
        <begin position="348"/>
        <end position="368"/>
    </location>
</feature>
<name>A0A953NBC1_9BURK</name>
<dbReference type="PANTHER" id="PTHR43547">
    <property type="entry name" value="TWO-COMPONENT HISTIDINE KINASE"/>
    <property type="match status" value="1"/>
</dbReference>
<feature type="chain" id="PRO_5037291802" description="histidine kinase" evidence="5">
    <location>
        <begin position="22"/>
        <end position="621"/>
    </location>
</feature>
<keyword evidence="5" id="KW-0732">Signal</keyword>
<dbReference type="AlphaFoldDB" id="A0A953NBC1"/>
<dbReference type="SMART" id="SM00387">
    <property type="entry name" value="HATPase_c"/>
    <property type="match status" value="1"/>
</dbReference>
<dbReference type="Pfam" id="PF00512">
    <property type="entry name" value="HisKA"/>
    <property type="match status" value="1"/>
</dbReference>
<dbReference type="Pfam" id="PF07696">
    <property type="entry name" value="7TMR-DISMED2"/>
    <property type="match status" value="1"/>
</dbReference>
<dbReference type="InterPro" id="IPR036097">
    <property type="entry name" value="HisK_dim/P_sf"/>
</dbReference>
<keyword evidence="8" id="KW-1185">Reference proteome</keyword>
<feature type="transmembrane region" description="Helical" evidence="4">
    <location>
        <begin position="231"/>
        <end position="252"/>
    </location>
</feature>
<keyword evidence="4" id="KW-1133">Transmembrane helix</keyword>
<dbReference type="InterPro" id="IPR036890">
    <property type="entry name" value="HATPase_C_sf"/>
</dbReference>
<reference evidence="7" key="1">
    <citation type="submission" date="2021-07" db="EMBL/GenBank/DDBJ databases">
        <title>New genus and species of the family Alcaligenaceae.</title>
        <authorList>
            <person name="Hahn M.W."/>
        </authorList>
    </citation>
    <scope>NUCLEOTIDE SEQUENCE</scope>
    <source>
        <strain evidence="7">LF4-65</strain>
    </source>
</reference>
<dbReference type="InterPro" id="IPR003661">
    <property type="entry name" value="HisK_dim/P_dom"/>
</dbReference>
<organism evidence="7 8">
    <name type="scientific">Zwartia hollandica</name>
    <dbReference type="NCBI Taxonomy" id="324606"/>
    <lineage>
        <taxon>Bacteria</taxon>
        <taxon>Pseudomonadati</taxon>
        <taxon>Pseudomonadota</taxon>
        <taxon>Betaproteobacteria</taxon>
        <taxon>Burkholderiales</taxon>
        <taxon>Alcaligenaceae</taxon>
        <taxon>Zwartia</taxon>
    </lineage>
</organism>
<dbReference type="Gene3D" id="1.10.287.130">
    <property type="match status" value="1"/>
</dbReference>
<keyword evidence="4" id="KW-0812">Transmembrane</keyword>
<gene>
    <name evidence="7" type="ORF">KZZ10_12020</name>
</gene>